<keyword evidence="1" id="KW-1133">Transmembrane helix</keyword>
<comment type="caution">
    <text evidence="2">The sequence shown here is derived from an EMBL/GenBank/DDBJ whole genome shotgun (WGS) entry which is preliminary data.</text>
</comment>
<evidence type="ECO:0000313" key="3">
    <source>
        <dbReference type="Proteomes" id="UP001500665"/>
    </source>
</evidence>
<name>A0ABN1RUR1_9ACTN</name>
<evidence type="ECO:0000313" key="2">
    <source>
        <dbReference type="EMBL" id="GAA0964424.1"/>
    </source>
</evidence>
<dbReference type="EMBL" id="BAAAHH010000034">
    <property type="protein sequence ID" value="GAA0964424.1"/>
    <property type="molecule type" value="Genomic_DNA"/>
</dbReference>
<sequence>MNALLIPLMLVVPALCIAWLLPGLDPLGRAMVGAAGSLSLFLLTAQTMLVFQVWSPAGGAAAVGAACLLMAVVRLVRGTGRPAVVPAAREQADAEDEDWLFDE</sequence>
<proteinExistence type="predicted"/>
<accession>A0ABN1RUR1</accession>
<feature type="transmembrane region" description="Helical" evidence="1">
    <location>
        <begin position="6"/>
        <end position="24"/>
    </location>
</feature>
<dbReference type="RefSeq" id="WP_344244824.1">
    <property type="nucleotide sequence ID" value="NZ_BAAAHH010000034.1"/>
</dbReference>
<feature type="transmembrane region" description="Helical" evidence="1">
    <location>
        <begin position="57"/>
        <end position="76"/>
    </location>
</feature>
<keyword evidence="3" id="KW-1185">Reference proteome</keyword>
<dbReference type="Proteomes" id="UP001500665">
    <property type="component" value="Unassembled WGS sequence"/>
</dbReference>
<reference evidence="2 3" key="1">
    <citation type="journal article" date="2019" name="Int. J. Syst. Evol. Microbiol.">
        <title>The Global Catalogue of Microorganisms (GCM) 10K type strain sequencing project: providing services to taxonomists for standard genome sequencing and annotation.</title>
        <authorList>
            <consortium name="The Broad Institute Genomics Platform"/>
            <consortium name="The Broad Institute Genome Sequencing Center for Infectious Disease"/>
            <person name="Wu L."/>
            <person name="Ma J."/>
        </authorList>
    </citation>
    <scope>NUCLEOTIDE SEQUENCE [LARGE SCALE GENOMIC DNA]</scope>
    <source>
        <strain evidence="2 3">JCM 10696</strain>
    </source>
</reference>
<organism evidence="2 3">
    <name type="scientific">Actinocorallia libanotica</name>
    <dbReference type="NCBI Taxonomy" id="46162"/>
    <lineage>
        <taxon>Bacteria</taxon>
        <taxon>Bacillati</taxon>
        <taxon>Actinomycetota</taxon>
        <taxon>Actinomycetes</taxon>
        <taxon>Streptosporangiales</taxon>
        <taxon>Thermomonosporaceae</taxon>
        <taxon>Actinocorallia</taxon>
    </lineage>
</organism>
<keyword evidence="1" id="KW-0472">Membrane</keyword>
<keyword evidence="1" id="KW-0812">Transmembrane</keyword>
<evidence type="ECO:0000256" key="1">
    <source>
        <dbReference type="SAM" id="Phobius"/>
    </source>
</evidence>
<protein>
    <submittedName>
        <fullName evidence="2">Uncharacterized protein</fullName>
    </submittedName>
</protein>
<gene>
    <name evidence="2" type="ORF">GCM10009550_62220</name>
</gene>